<feature type="region of interest" description="Disordered" evidence="1">
    <location>
        <begin position="708"/>
        <end position="770"/>
    </location>
</feature>
<feature type="region of interest" description="Disordered" evidence="1">
    <location>
        <begin position="1267"/>
        <end position="1293"/>
    </location>
</feature>
<feature type="region of interest" description="Disordered" evidence="1">
    <location>
        <begin position="136"/>
        <end position="159"/>
    </location>
</feature>
<feature type="compositionally biased region" description="Basic and acidic residues" evidence="1">
    <location>
        <begin position="720"/>
        <end position="746"/>
    </location>
</feature>
<feature type="region of interest" description="Disordered" evidence="1">
    <location>
        <begin position="622"/>
        <end position="642"/>
    </location>
</feature>
<feature type="compositionally biased region" description="Polar residues" evidence="1">
    <location>
        <begin position="496"/>
        <end position="511"/>
    </location>
</feature>
<feature type="region of interest" description="Disordered" evidence="1">
    <location>
        <begin position="487"/>
        <end position="514"/>
    </location>
</feature>
<feature type="region of interest" description="Disordered" evidence="1">
    <location>
        <begin position="1199"/>
        <end position="1219"/>
    </location>
</feature>
<feature type="region of interest" description="Disordered" evidence="1">
    <location>
        <begin position="545"/>
        <end position="570"/>
    </location>
</feature>
<feature type="compositionally biased region" description="Basic and acidic residues" evidence="1">
    <location>
        <begin position="12"/>
        <end position="38"/>
    </location>
</feature>
<dbReference type="Proteomes" id="UP001159427">
    <property type="component" value="Unassembled WGS sequence"/>
</dbReference>
<keyword evidence="3" id="KW-1185">Reference proteome</keyword>
<feature type="compositionally biased region" description="Basic and acidic residues" evidence="1">
    <location>
        <begin position="1283"/>
        <end position="1293"/>
    </location>
</feature>
<proteinExistence type="predicted"/>
<accession>A0ABN8M1G5</accession>
<organism evidence="2 3">
    <name type="scientific">Porites evermanni</name>
    <dbReference type="NCBI Taxonomy" id="104178"/>
    <lineage>
        <taxon>Eukaryota</taxon>
        <taxon>Metazoa</taxon>
        <taxon>Cnidaria</taxon>
        <taxon>Anthozoa</taxon>
        <taxon>Hexacorallia</taxon>
        <taxon>Scleractinia</taxon>
        <taxon>Fungiina</taxon>
        <taxon>Poritidae</taxon>
        <taxon>Porites</taxon>
    </lineage>
</organism>
<feature type="compositionally biased region" description="Polar residues" evidence="1">
    <location>
        <begin position="552"/>
        <end position="570"/>
    </location>
</feature>
<protein>
    <submittedName>
        <fullName evidence="2">Uncharacterized protein</fullName>
    </submittedName>
</protein>
<feature type="non-terminal residue" evidence="2">
    <location>
        <position position="1"/>
    </location>
</feature>
<feature type="region of interest" description="Disordered" evidence="1">
    <location>
        <begin position="1"/>
        <end position="40"/>
    </location>
</feature>
<evidence type="ECO:0000313" key="2">
    <source>
        <dbReference type="EMBL" id="CAH3023227.1"/>
    </source>
</evidence>
<comment type="caution">
    <text evidence="2">The sequence shown here is derived from an EMBL/GenBank/DDBJ whole genome shotgun (WGS) entry which is preliminary data.</text>
</comment>
<evidence type="ECO:0000313" key="3">
    <source>
        <dbReference type="Proteomes" id="UP001159427"/>
    </source>
</evidence>
<evidence type="ECO:0000256" key="1">
    <source>
        <dbReference type="SAM" id="MobiDB-lite"/>
    </source>
</evidence>
<gene>
    <name evidence="2" type="ORF">PEVE_00018535</name>
</gene>
<feature type="compositionally biased region" description="Polar residues" evidence="1">
    <location>
        <begin position="1267"/>
        <end position="1281"/>
    </location>
</feature>
<feature type="compositionally biased region" description="Polar residues" evidence="1">
    <location>
        <begin position="136"/>
        <end position="155"/>
    </location>
</feature>
<name>A0ABN8M1G5_9CNID</name>
<reference evidence="2 3" key="1">
    <citation type="submission" date="2022-05" db="EMBL/GenBank/DDBJ databases">
        <authorList>
            <consortium name="Genoscope - CEA"/>
            <person name="William W."/>
        </authorList>
    </citation>
    <scope>NUCLEOTIDE SEQUENCE [LARGE SCALE GENOMIC DNA]</scope>
</reference>
<dbReference type="EMBL" id="CALNXI010000251">
    <property type="protein sequence ID" value="CAH3023227.1"/>
    <property type="molecule type" value="Genomic_DNA"/>
</dbReference>
<sequence length="1293" mass="141642">SSKPLGNFPLESETKFLKIQEEPNNEKKASRKQLKFDEESSSNIQTRLKDILGRVPWNYHSGSFAPYANGVGGLSQEKLQAIMNQLTTNIRVNGRRVSPLQAQIVHQSSNGDLNPSMPELNDMQNDMMSQLQDSMQPSMQGNMQDDMQSSKPNDMQNDDTGETEIKPIQIPWNSKGGNNAQSTSPSTFERLMFGGLSQIAGGGEGQNKGYSDFGGGVSNVPGLSFGGTHTSGVINLMESENGLKPMTGMNGMRSMNGMMTGMHGMTTNGMGDRMWGGRSFFSRRGETVTNKTNELSIRKNADKVTPDLMFGNLKSLASTGGLANFNNPVEENELPPQTLGTSELSAFNNPLIEEKLRQSPLGKPGIGFPLPPNENVDFNDLPNDDLDTLKDLSNIHARHNTKSGRKKKPVKSDVVTKLLLSLLVDKLKDIYEMDKFNTTQNKSLKTKVDSSTIGKIGNALKERNDSSAINVDTKNIENIIKGIENGNMEPKENISTHRTGNGVDSGNSPQEISEKTTKTLDDASLFNKGSSSEFHQVKIEPDRDGVLGKSRTIPTISNYHPTVDTTSTDPNPGTFDVQTDKATVSTLPTFSISSILNQEIPGSVKGSNRVLDNNALKDVKAESIGLGGSPSTQEPVSSKAAGESDTVDYLQASRVLGAVFNKVRDPLARKSVEVAIKAMLKLMKSDRIPKQRDEGRSKSSNLTHFFQEIDSNISLPENNNKTKDKENKVDLTKSSAADKHEKRLNETDGTTKTLIAKHKTNPSNTSHDQKAQRVAIHKLLCDLLNKTKGNQTCKDRNFSKKAMIWPTKMLPWLKNVLMSKLQRGSNNHMSFLDNMEDPTGSPFGSNSVNSISDNWDENPFLMHRKHRHGLKMIPLLKNLKATLFGQAPTSNVGSLNDALNSETLNGFGPIPTQGSSPLVHQILKQALGSSDRNSVLNEMRQELLLASDRGEGETNEVFDGVNGRNNLAQLNAGVQGDPVMSPPTQGVAPFAGMNMLQSNTRTSMMEQNVRQEPLMEQPIHAQMLDNGVIAPMGRQPLAGSSLKDASFLSNSPVGGSSLFRRPFRTSSLAASSLIAPTSRRSPLQSSFLETASREGSLLEKAGGFDMPATPSMLGRTSALKERIFSDSAQEMPDFTSRQENFIERNEPLERHQNPNPRPLPRLLGNNLVMEEISDSMARGRNLPVQANPDFERLMKLRSRLRSRNPTSSRMSGLELGSNYGDTLRLSPSSNSLGIASVVAKDEDSINFNDLNSERSLAFRRGKVSKITGNSRAYTKNKSSQQNHKKDNTKTKKS</sequence>